<keyword evidence="3" id="KW-0813">Transport</keyword>
<feature type="transmembrane region" description="Helical" evidence="8">
    <location>
        <begin position="187"/>
        <end position="208"/>
    </location>
</feature>
<organism evidence="9 10">
    <name type="scientific">Pyrrhoderma noxium</name>
    <dbReference type="NCBI Taxonomy" id="2282107"/>
    <lineage>
        <taxon>Eukaryota</taxon>
        <taxon>Fungi</taxon>
        <taxon>Dikarya</taxon>
        <taxon>Basidiomycota</taxon>
        <taxon>Agaricomycotina</taxon>
        <taxon>Agaricomycetes</taxon>
        <taxon>Hymenochaetales</taxon>
        <taxon>Hymenochaetaceae</taxon>
        <taxon>Pyrrhoderma</taxon>
    </lineage>
</organism>
<keyword evidence="10" id="KW-1185">Reference proteome</keyword>
<evidence type="ECO:0000313" key="9">
    <source>
        <dbReference type="EMBL" id="PAV19513.1"/>
    </source>
</evidence>
<comment type="similarity">
    <text evidence="2">Belongs to the oxidase-dependent Fe transporter (OFeT) (TC 9.A.10.1) family.</text>
</comment>
<feature type="transmembrane region" description="Helical" evidence="8">
    <location>
        <begin position="101"/>
        <end position="125"/>
    </location>
</feature>
<accession>A0A286UIR6</accession>
<feature type="transmembrane region" description="Helical" evidence="8">
    <location>
        <begin position="338"/>
        <end position="355"/>
    </location>
</feature>
<proteinExistence type="inferred from homology"/>
<dbReference type="Pfam" id="PF03239">
    <property type="entry name" value="FTR1"/>
    <property type="match status" value="1"/>
</dbReference>
<dbReference type="STRING" id="2282107.A0A286UIR6"/>
<feature type="region of interest" description="Disordered" evidence="7">
    <location>
        <begin position="378"/>
        <end position="404"/>
    </location>
</feature>
<evidence type="ECO:0000256" key="3">
    <source>
        <dbReference type="ARBA" id="ARBA00022496"/>
    </source>
</evidence>
<dbReference type="EMBL" id="NBII01000004">
    <property type="protein sequence ID" value="PAV19513.1"/>
    <property type="molecule type" value="Genomic_DNA"/>
</dbReference>
<evidence type="ECO:0000313" key="10">
    <source>
        <dbReference type="Proteomes" id="UP000217199"/>
    </source>
</evidence>
<dbReference type="OrthoDB" id="4364at2759"/>
<dbReference type="PANTHER" id="PTHR31632">
    <property type="entry name" value="IRON TRANSPORTER FTH1"/>
    <property type="match status" value="1"/>
</dbReference>
<dbReference type="InterPro" id="IPR004923">
    <property type="entry name" value="FTR1/Fip1/EfeU"/>
</dbReference>
<keyword evidence="3" id="KW-0410">Iron transport</keyword>
<evidence type="ECO:0000256" key="1">
    <source>
        <dbReference type="ARBA" id="ARBA00004141"/>
    </source>
</evidence>
<feature type="transmembrane region" description="Helical" evidence="8">
    <location>
        <begin position="220"/>
        <end position="239"/>
    </location>
</feature>
<keyword evidence="6 8" id="KW-0472">Membrane</keyword>
<keyword evidence="3" id="KW-0406">Ion transport</keyword>
<name>A0A286UIR6_9AGAM</name>
<feature type="transmembrane region" description="Helical" evidence="8">
    <location>
        <begin position="137"/>
        <end position="158"/>
    </location>
</feature>
<feature type="transmembrane region" description="Helical" evidence="8">
    <location>
        <begin position="246"/>
        <end position="266"/>
    </location>
</feature>
<keyword evidence="5 8" id="KW-1133">Transmembrane helix</keyword>
<gene>
    <name evidence="9" type="ORF">PNOK_0444700</name>
</gene>
<feature type="transmembrane region" description="Helical" evidence="8">
    <location>
        <begin position="6"/>
        <end position="30"/>
    </location>
</feature>
<dbReference type="AlphaFoldDB" id="A0A286UIR6"/>
<protein>
    <submittedName>
        <fullName evidence="9">Iron permease FTR1</fullName>
    </submittedName>
</protein>
<evidence type="ECO:0000256" key="7">
    <source>
        <dbReference type="SAM" id="MobiDB-lite"/>
    </source>
</evidence>
<evidence type="ECO:0000256" key="6">
    <source>
        <dbReference type="ARBA" id="ARBA00023136"/>
    </source>
</evidence>
<comment type="subcellular location">
    <subcellularLocation>
        <location evidence="1">Membrane</location>
        <topology evidence="1">Multi-pass membrane protein</topology>
    </subcellularLocation>
</comment>
<reference evidence="9 10" key="1">
    <citation type="journal article" date="2017" name="Mol. Ecol.">
        <title>Comparative and population genomic landscape of Phellinus noxius: A hypervariable fungus causing root rot in trees.</title>
        <authorList>
            <person name="Chung C.L."/>
            <person name="Lee T.J."/>
            <person name="Akiba M."/>
            <person name="Lee H.H."/>
            <person name="Kuo T.H."/>
            <person name="Liu D."/>
            <person name="Ke H.M."/>
            <person name="Yokoi T."/>
            <person name="Roa M.B."/>
            <person name="Lu M.J."/>
            <person name="Chang Y.Y."/>
            <person name="Ann P.J."/>
            <person name="Tsai J.N."/>
            <person name="Chen C.Y."/>
            <person name="Tzean S.S."/>
            <person name="Ota Y."/>
            <person name="Hattori T."/>
            <person name="Sahashi N."/>
            <person name="Liou R.F."/>
            <person name="Kikuchi T."/>
            <person name="Tsai I.J."/>
        </authorList>
    </citation>
    <scope>NUCLEOTIDE SEQUENCE [LARGE SCALE GENOMIC DNA]</scope>
    <source>
        <strain evidence="9 10">FFPRI411160</strain>
    </source>
</reference>
<dbReference type="PANTHER" id="PTHR31632:SF2">
    <property type="entry name" value="PLASMA MEMBRANE IRON PERMEASE"/>
    <property type="match status" value="1"/>
</dbReference>
<evidence type="ECO:0000256" key="5">
    <source>
        <dbReference type="ARBA" id="ARBA00022989"/>
    </source>
</evidence>
<dbReference type="GO" id="GO:0033573">
    <property type="term" value="C:high-affinity iron permease complex"/>
    <property type="evidence" value="ECO:0007669"/>
    <property type="project" value="InterPro"/>
</dbReference>
<evidence type="ECO:0000256" key="2">
    <source>
        <dbReference type="ARBA" id="ARBA00008333"/>
    </source>
</evidence>
<evidence type="ECO:0000256" key="8">
    <source>
        <dbReference type="SAM" id="Phobius"/>
    </source>
</evidence>
<keyword evidence="3" id="KW-0408">Iron</keyword>
<keyword evidence="4 8" id="KW-0812">Transmembrane</keyword>
<comment type="caution">
    <text evidence="9">The sequence shown here is derived from an EMBL/GenBank/DDBJ whole genome shotgun (WGS) entry which is preliminary data.</text>
</comment>
<sequence length="404" mass="44122">MSLFSVPIFFIVFRETLEAAIIVSVLLGLVEQIARPKTTEDGLFVHDWRHPNHPDHANYIRTQSEKKDENGQPIPVTEVPLVDEAAELESKKLIKKLRIQIFLGAALGLIIALAIGAAFIAVWFTQASDLWSSTEELWEGIFSLIAAMIIMPMALTMLKLDRARAAWKVKLQRAFDRADRSGRAGRFVLFGLPLITVLREGLEAVVFVGGVSLGQSARSIPIAAIVGLICGLVCGYLIYAFASRATLTTFLVAMTNFLLLIGAGLFSKAVGDFQRNAFNKLLGSDVDDAGGDGPGSYDVRGAIWHLDCCNPENNTDGTGWGIFNALFGWDNTGTVGTVLAYIFYWLTAAALLVYMKFSEGRTTIFGYESAAGRRRRLAKEASTDRGSKDSGSEDHHVTVGELPR</sequence>
<dbReference type="Proteomes" id="UP000217199">
    <property type="component" value="Unassembled WGS sequence"/>
</dbReference>
<dbReference type="FunCoup" id="A0A286UIR6">
    <property type="interactions" value="51"/>
</dbReference>
<dbReference type="GO" id="GO:0015093">
    <property type="term" value="F:ferrous iron transmembrane transporter activity"/>
    <property type="evidence" value="ECO:0007669"/>
    <property type="project" value="TreeGrafter"/>
</dbReference>
<dbReference type="InParanoid" id="A0A286UIR6"/>
<evidence type="ECO:0000256" key="4">
    <source>
        <dbReference type="ARBA" id="ARBA00022692"/>
    </source>
</evidence>